<name>A0ABT9ZWD3_9BACI</name>
<keyword evidence="3" id="KW-1185">Reference proteome</keyword>
<keyword evidence="1" id="KW-0472">Membrane</keyword>
<dbReference type="Proteomes" id="UP001230005">
    <property type="component" value="Unassembled WGS sequence"/>
</dbReference>
<sequence>MGEAFQPIKKALYISILFAIIAIPVLAIIQWVTPYENTPFTSYMELLSIIWEYTLAWGDWLIIFVLTYFLVTSIKTYYDIAENLRMRHFGLEYIRWSSTPYIAPLHFYYLMTTPNSISSRLDHMANNDFYQDVVDTFRNRVYMDAKYTQEEPNPKPNMLQIVGFKPLVPVIIGVGVVISFFYLLYDAKPINEWFTGWEKFAIPFLLFLLVWVSQIIYAIWNFGRHKTYDRMVFQYFETENPKIRWREVFPDRENGKTVIKAWKAAREKKQRYYEYLRGRPIIHNDVLEYDNPAIAPFPYPQDEVPEWADDMEEHVIQSEYGWKQEKIEHNREVEKKTKGKVVNFNRGK</sequence>
<protein>
    <submittedName>
        <fullName evidence="2">Uncharacterized protein</fullName>
    </submittedName>
</protein>
<dbReference type="EMBL" id="JAUSUG010000011">
    <property type="protein sequence ID" value="MDQ0255542.1"/>
    <property type="molecule type" value="Genomic_DNA"/>
</dbReference>
<feature type="transmembrane region" description="Helical" evidence="1">
    <location>
        <begin position="200"/>
        <end position="220"/>
    </location>
</feature>
<feature type="transmembrane region" description="Helical" evidence="1">
    <location>
        <begin position="167"/>
        <end position="185"/>
    </location>
</feature>
<proteinExistence type="predicted"/>
<comment type="caution">
    <text evidence="2">The sequence shown here is derived from an EMBL/GenBank/DDBJ whole genome shotgun (WGS) entry which is preliminary data.</text>
</comment>
<keyword evidence="1" id="KW-0812">Transmembrane</keyword>
<feature type="transmembrane region" description="Helical" evidence="1">
    <location>
        <begin position="12"/>
        <end position="33"/>
    </location>
</feature>
<evidence type="ECO:0000256" key="1">
    <source>
        <dbReference type="SAM" id="Phobius"/>
    </source>
</evidence>
<reference evidence="2 3" key="1">
    <citation type="submission" date="2023-07" db="EMBL/GenBank/DDBJ databases">
        <title>Genomic Encyclopedia of Type Strains, Phase IV (KMG-IV): sequencing the most valuable type-strain genomes for metagenomic binning, comparative biology and taxonomic classification.</title>
        <authorList>
            <person name="Goeker M."/>
        </authorList>
    </citation>
    <scope>NUCLEOTIDE SEQUENCE [LARGE SCALE GENOMIC DNA]</scope>
    <source>
        <strain evidence="2 3">DSM 9768</strain>
    </source>
</reference>
<organism evidence="2 3">
    <name type="scientific">Evansella vedderi</name>
    <dbReference type="NCBI Taxonomy" id="38282"/>
    <lineage>
        <taxon>Bacteria</taxon>
        <taxon>Bacillati</taxon>
        <taxon>Bacillota</taxon>
        <taxon>Bacilli</taxon>
        <taxon>Bacillales</taxon>
        <taxon>Bacillaceae</taxon>
        <taxon>Evansella</taxon>
    </lineage>
</organism>
<accession>A0ABT9ZWD3</accession>
<feature type="transmembrane region" description="Helical" evidence="1">
    <location>
        <begin position="53"/>
        <end position="78"/>
    </location>
</feature>
<dbReference type="RefSeq" id="WP_307326489.1">
    <property type="nucleotide sequence ID" value="NZ_JAUSUG010000011.1"/>
</dbReference>
<keyword evidence="1" id="KW-1133">Transmembrane helix</keyword>
<evidence type="ECO:0000313" key="3">
    <source>
        <dbReference type="Proteomes" id="UP001230005"/>
    </source>
</evidence>
<gene>
    <name evidence="2" type="ORF">J2S74_002924</name>
</gene>
<evidence type="ECO:0000313" key="2">
    <source>
        <dbReference type="EMBL" id="MDQ0255542.1"/>
    </source>
</evidence>